<dbReference type="InterPro" id="IPR000169">
    <property type="entry name" value="Pept_cys_AS"/>
</dbReference>
<dbReference type="MEROPS" id="C01.A26"/>
<evidence type="ECO:0000256" key="6">
    <source>
        <dbReference type="ARBA" id="ARBA00023157"/>
    </source>
</evidence>
<evidence type="ECO:0000256" key="3">
    <source>
        <dbReference type="ARBA" id="ARBA00022729"/>
    </source>
</evidence>
<dbReference type="Gene3D" id="3.90.70.10">
    <property type="entry name" value="Cysteine proteinases"/>
    <property type="match status" value="1"/>
</dbReference>
<dbReference type="EMBL" id="CM002923">
    <property type="protein sequence ID" value="KGN62053.1"/>
    <property type="molecule type" value="Genomic_DNA"/>
</dbReference>
<evidence type="ECO:0000256" key="7">
    <source>
        <dbReference type="ARBA" id="ARBA00023180"/>
    </source>
</evidence>
<reference evidence="12 13" key="2">
    <citation type="journal article" date="2009" name="PLoS ONE">
        <title>An integrated genetic and cytogenetic map of the cucumber genome.</title>
        <authorList>
            <person name="Ren Y."/>
            <person name="Zhang Z."/>
            <person name="Liu J."/>
            <person name="Staub J.E."/>
            <person name="Han Y."/>
            <person name="Cheng Z."/>
            <person name="Li X."/>
            <person name="Lu J."/>
            <person name="Miao H."/>
            <person name="Kang H."/>
            <person name="Xie B."/>
            <person name="Gu X."/>
            <person name="Wang X."/>
            <person name="Du Y."/>
            <person name="Jin W."/>
            <person name="Huang S."/>
        </authorList>
    </citation>
    <scope>NUCLEOTIDE SEQUENCE [LARGE SCALE GENOMIC DNA]</scope>
    <source>
        <strain evidence="13">cv. 9930</strain>
    </source>
</reference>
<dbReference type="FunFam" id="3.90.70.10:FF:000023">
    <property type="entry name" value="Senescence-specific cysteine protease SAG39"/>
    <property type="match status" value="1"/>
</dbReference>
<keyword evidence="4" id="KW-0378">Hydrolase</keyword>
<evidence type="ECO:0000256" key="9">
    <source>
        <dbReference type="SAM" id="SignalP"/>
    </source>
</evidence>
<evidence type="ECO:0000256" key="1">
    <source>
        <dbReference type="ARBA" id="ARBA00008455"/>
    </source>
</evidence>
<dbReference type="GO" id="GO:0005615">
    <property type="term" value="C:extracellular space"/>
    <property type="evidence" value="ECO:0000318"/>
    <property type="project" value="GO_Central"/>
</dbReference>
<dbReference type="InterPro" id="IPR025661">
    <property type="entry name" value="Pept_asp_AS"/>
</dbReference>
<name>A0A0A0LJV6_CUCSA</name>
<dbReference type="Proteomes" id="UP000029981">
    <property type="component" value="Chromosome 2"/>
</dbReference>
<dbReference type="PROSITE" id="PS00640">
    <property type="entry name" value="THIOL_PROTEASE_ASN"/>
    <property type="match status" value="1"/>
</dbReference>
<dbReference type="PROSITE" id="PS00139">
    <property type="entry name" value="THIOL_PROTEASE_CYS"/>
    <property type="match status" value="1"/>
</dbReference>
<dbReference type="Pfam" id="PF08246">
    <property type="entry name" value="Inhibitor_I29"/>
    <property type="match status" value="1"/>
</dbReference>
<feature type="chain" id="PRO_5018726831" description="Vignain" evidence="9">
    <location>
        <begin position="25"/>
        <end position="340"/>
    </location>
</feature>
<proteinExistence type="inferred from homology"/>
<dbReference type="InterPro" id="IPR013128">
    <property type="entry name" value="Peptidase_C1A"/>
</dbReference>
<dbReference type="SUPFAM" id="SSF54001">
    <property type="entry name" value="Cysteine proteinases"/>
    <property type="match status" value="1"/>
</dbReference>
<keyword evidence="2" id="KW-0645">Protease</keyword>
<evidence type="ECO:0000256" key="5">
    <source>
        <dbReference type="ARBA" id="ARBA00022807"/>
    </source>
</evidence>
<dbReference type="AlphaFoldDB" id="A0A0A0LJV6"/>
<keyword evidence="3 9" id="KW-0732">Signal</keyword>
<dbReference type="GO" id="GO:0005764">
    <property type="term" value="C:lysosome"/>
    <property type="evidence" value="ECO:0000318"/>
    <property type="project" value="GO_Central"/>
</dbReference>
<keyword evidence="6" id="KW-1015">Disulfide bond</keyword>
<evidence type="ECO:0000256" key="4">
    <source>
        <dbReference type="ARBA" id="ARBA00022801"/>
    </source>
</evidence>
<dbReference type="GO" id="GO:0051603">
    <property type="term" value="P:proteolysis involved in protein catabolic process"/>
    <property type="evidence" value="ECO:0000318"/>
    <property type="project" value="GO_Central"/>
</dbReference>
<feature type="signal peptide" evidence="9">
    <location>
        <begin position="1"/>
        <end position="24"/>
    </location>
</feature>
<evidence type="ECO:0000313" key="12">
    <source>
        <dbReference type="EMBL" id="KGN62053.1"/>
    </source>
</evidence>
<dbReference type="InterPro" id="IPR025660">
    <property type="entry name" value="Pept_his_AS"/>
</dbReference>
<feature type="domain" description="Peptidase C1A papain C-terminal" evidence="10">
    <location>
        <begin position="123"/>
        <end position="338"/>
    </location>
</feature>
<dbReference type="InterPro" id="IPR000668">
    <property type="entry name" value="Peptidase_C1A_C"/>
</dbReference>
<comment type="similarity">
    <text evidence="1">Belongs to the peptidase C1 family.</text>
</comment>
<dbReference type="STRING" id="3659.A0A0A0LJV6"/>
<sequence>MTWINVSLIFLILWVFWTPRLVSMAMDYSLGSSCSSDIQDRYQKWMDKYGRQYKSREEWERRFTIYQANVQYIDNFNSMNHSHTLAENNFADLTNEEFKATYLGYKTVSIPDTCFRYGNMVNLPTNVDWRQEGAVTPIKNQGQCGSCWAFSAVAAVEGINKIKAGKLISLSEQELVDCDVTSGNQGCNGGYMYKAFEFIKRTGLTTEIEYPYQGAESACNEQKEKYQFVSISGYEKVPVNDEKSLKAAVANQPVSVAIDAEGNNFQFYSGGIFSGNCGNQLNHGVAIVGYGETSNQAYWLVKNSWGTDWGESGYIRMKRDSTDRQGTCGIAMMASYPTKD</sequence>
<dbReference type="Pfam" id="PF00112">
    <property type="entry name" value="Peptidase_C1"/>
    <property type="match status" value="1"/>
</dbReference>
<dbReference type="SMART" id="SM00645">
    <property type="entry name" value="Pept_C1"/>
    <property type="match status" value="1"/>
</dbReference>
<dbReference type="PRINTS" id="PR00705">
    <property type="entry name" value="PAPAIN"/>
</dbReference>
<evidence type="ECO:0000259" key="10">
    <source>
        <dbReference type="SMART" id="SM00645"/>
    </source>
</evidence>
<accession>A0A0A0LJV6</accession>
<reference evidence="12 13" key="1">
    <citation type="journal article" date="2009" name="Nat. Genet.">
        <title>The genome of the cucumber, Cucumis sativus L.</title>
        <authorList>
            <person name="Huang S."/>
            <person name="Li R."/>
            <person name="Zhang Z."/>
            <person name="Li L."/>
            <person name="Gu X."/>
            <person name="Fan W."/>
            <person name="Lucas W.J."/>
            <person name="Wang X."/>
            <person name="Xie B."/>
            <person name="Ni P."/>
            <person name="Ren Y."/>
            <person name="Zhu H."/>
            <person name="Li J."/>
            <person name="Lin K."/>
            <person name="Jin W."/>
            <person name="Fei Z."/>
            <person name="Li G."/>
            <person name="Staub J."/>
            <person name="Kilian A."/>
            <person name="van der Vossen E.A."/>
            <person name="Wu Y."/>
            <person name="Guo J."/>
            <person name="He J."/>
            <person name="Jia Z."/>
            <person name="Ren Y."/>
            <person name="Tian G."/>
            <person name="Lu Y."/>
            <person name="Ruan J."/>
            <person name="Qian W."/>
            <person name="Wang M."/>
            <person name="Huang Q."/>
            <person name="Li B."/>
            <person name="Xuan Z."/>
            <person name="Cao J."/>
            <person name="Asan"/>
            <person name="Wu Z."/>
            <person name="Zhang J."/>
            <person name="Cai Q."/>
            <person name="Bai Y."/>
            <person name="Zhao B."/>
            <person name="Han Y."/>
            <person name="Li Y."/>
            <person name="Li X."/>
            <person name="Wang S."/>
            <person name="Shi Q."/>
            <person name="Liu S."/>
            <person name="Cho W.K."/>
            <person name="Kim J.Y."/>
            <person name="Xu Y."/>
            <person name="Heller-Uszynska K."/>
            <person name="Miao H."/>
            <person name="Cheng Z."/>
            <person name="Zhang S."/>
            <person name="Wu J."/>
            <person name="Yang Y."/>
            <person name="Kang H."/>
            <person name="Li M."/>
            <person name="Liang H."/>
            <person name="Ren X."/>
            <person name="Shi Z."/>
            <person name="Wen M."/>
            <person name="Jian M."/>
            <person name="Yang H."/>
            <person name="Zhang G."/>
            <person name="Yang Z."/>
            <person name="Chen R."/>
            <person name="Liu S."/>
            <person name="Li J."/>
            <person name="Ma L."/>
            <person name="Liu H."/>
            <person name="Zhou Y."/>
            <person name="Zhao J."/>
            <person name="Fang X."/>
            <person name="Li G."/>
            <person name="Fang L."/>
            <person name="Li Y."/>
            <person name="Liu D."/>
            <person name="Zheng H."/>
            <person name="Zhang Y."/>
            <person name="Qin N."/>
            <person name="Li Z."/>
            <person name="Yang G."/>
            <person name="Yang S."/>
            <person name="Bolund L."/>
            <person name="Kristiansen K."/>
            <person name="Zheng H."/>
            <person name="Li S."/>
            <person name="Zhang X."/>
            <person name="Yang H."/>
            <person name="Wang J."/>
            <person name="Sun R."/>
            <person name="Zhang B."/>
            <person name="Jiang S."/>
            <person name="Wang J."/>
            <person name="Du Y."/>
            <person name="Li S."/>
        </authorList>
    </citation>
    <scope>NUCLEOTIDE SEQUENCE [LARGE SCALE GENOMIC DNA]</scope>
    <source>
        <strain evidence="13">cv. 9930</strain>
    </source>
</reference>
<feature type="domain" description="Cathepsin propeptide inhibitor" evidence="11">
    <location>
        <begin position="42"/>
        <end position="98"/>
    </location>
</feature>
<protein>
    <recommendedName>
        <fullName evidence="8">Vignain</fullName>
    </recommendedName>
</protein>
<organism evidence="12 13">
    <name type="scientific">Cucumis sativus</name>
    <name type="common">Cucumber</name>
    <dbReference type="NCBI Taxonomy" id="3659"/>
    <lineage>
        <taxon>Eukaryota</taxon>
        <taxon>Viridiplantae</taxon>
        <taxon>Streptophyta</taxon>
        <taxon>Embryophyta</taxon>
        <taxon>Tracheophyta</taxon>
        <taxon>Spermatophyta</taxon>
        <taxon>Magnoliopsida</taxon>
        <taxon>eudicotyledons</taxon>
        <taxon>Gunneridae</taxon>
        <taxon>Pentapetalae</taxon>
        <taxon>rosids</taxon>
        <taxon>fabids</taxon>
        <taxon>Cucurbitales</taxon>
        <taxon>Cucurbitaceae</taxon>
        <taxon>Benincaseae</taxon>
        <taxon>Cucumis</taxon>
    </lineage>
</organism>
<keyword evidence="5" id="KW-0788">Thiol protease</keyword>
<dbReference type="InterPro" id="IPR038765">
    <property type="entry name" value="Papain-like_cys_pep_sf"/>
</dbReference>
<evidence type="ECO:0000256" key="8">
    <source>
        <dbReference type="ARBA" id="ARBA00069575"/>
    </source>
</evidence>
<evidence type="ECO:0000259" key="11">
    <source>
        <dbReference type="SMART" id="SM00848"/>
    </source>
</evidence>
<gene>
    <name evidence="12" type="ORF">Csa_2G292830</name>
</gene>
<dbReference type="PANTHER" id="PTHR12411">
    <property type="entry name" value="CYSTEINE PROTEASE FAMILY C1-RELATED"/>
    <property type="match status" value="1"/>
</dbReference>
<evidence type="ECO:0000256" key="2">
    <source>
        <dbReference type="ARBA" id="ARBA00022670"/>
    </source>
</evidence>
<dbReference type="Gramene" id="KGN62053">
    <property type="protein sequence ID" value="KGN62053"/>
    <property type="gene ID" value="Csa_2G292830"/>
</dbReference>
<dbReference type="InterPro" id="IPR039417">
    <property type="entry name" value="Peptidase_C1A_papain-like"/>
</dbReference>
<evidence type="ECO:0000313" key="13">
    <source>
        <dbReference type="Proteomes" id="UP000029981"/>
    </source>
</evidence>
<dbReference type="OMA" id="FLMVWIF"/>
<dbReference type="InterPro" id="IPR013201">
    <property type="entry name" value="Prot_inhib_I29"/>
</dbReference>
<dbReference type="PROSITE" id="PS00639">
    <property type="entry name" value="THIOL_PROTEASE_HIS"/>
    <property type="match status" value="1"/>
</dbReference>
<keyword evidence="13" id="KW-1185">Reference proteome</keyword>
<keyword evidence="7" id="KW-0325">Glycoprotein</keyword>
<dbReference type="GO" id="GO:0004197">
    <property type="term" value="F:cysteine-type endopeptidase activity"/>
    <property type="evidence" value="ECO:0000318"/>
    <property type="project" value="GO_Central"/>
</dbReference>
<dbReference type="eggNOG" id="KOG1543">
    <property type="taxonomic scope" value="Eukaryota"/>
</dbReference>
<reference evidence="12 13" key="3">
    <citation type="journal article" date="2010" name="BMC Genomics">
        <title>Transcriptome sequencing and comparative analysis of cucumber flowers with different sex types.</title>
        <authorList>
            <person name="Guo S."/>
            <person name="Zheng Y."/>
            <person name="Joung J.G."/>
            <person name="Liu S."/>
            <person name="Zhang Z."/>
            <person name="Crasta O.R."/>
            <person name="Sobral B.W."/>
            <person name="Xu Y."/>
            <person name="Huang S."/>
            <person name="Fei Z."/>
        </authorList>
    </citation>
    <scope>NUCLEOTIDE SEQUENCE [LARGE SCALE GENOMIC DNA]</scope>
    <source>
        <strain evidence="13">cv. 9930</strain>
    </source>
</reference>
<dbReference type="SMART" id="SM00848">
    <property type="entry name" value="Inhibitor_I29"/>
    <property type="match status" value="1"/>
</dbReference>
<dbReference type="CDD" id="cd02248">
    <property type="entry name" value="Peptidase_C1A"/>
    <property type="match status" value="1"/>
</dbReference>
<reference evidence="12 13" key="4">
    <citation type="journal article" date="2011" name="BMC Genomics">
        <title>RNA-Seq improves annotation of protein-coding genes in the cucumber genome.</title>
        <authorList>
            <person name="Li Z."/>
            <person name="Zhang Z."/>
            <person name="Yan P."/>
            <person name="Huang S."/>
            <person name="Fei Z."/>
            <person name="Lin K."/>
        </authorList>
    </citation>
    <scope>NUCLEOTIDE SEQUENCE [LARGE SCALE GENOMIC DNA]</scope>
    <source>
        <strain evidence="13">cv. 9930</strain>
    </source>
</reference>